<proteinExistence type="inferred from homology"/>
<dbReference type="AlphaFoldDB" id="A0A7R8UQB5"/>
<comment type="subcellular location">
    <subcellularLocation>
        <location evidence="1">Secreted</location>
    </subcellularLocation>
</comment>
<name>A0A7R8UQB5_HERIL</name>
<dbReference type="Pfam" id="PF00159">
    <property type="entry name" value="Hormone_3"/>
    <property type="match status" value="1"/>
</dbReference>
<dbReference type="InterPro" id="IPR001955">
    <property type="entry name" value="Pancreatic_hormone-like"/>
</dbReference>
<gene>
    <name evidence="4" type="ORF">HERILL_LOCUS7691</name>
</gene>
<dbReference type="OrthoDB" id="8181631at2759"/>
<evidence type="ECO:0000313" key="4">
    <source>
        <dbReference type="EMBL" id="CAD7084815.1"/>
    </source>
</evidence>
<sequence length="67" mass="8145">MVRPPQRRNEFVNTEDAVRYLKQLDDFYSNAARPRFGKRTSLLQYLKDWAEDQADMDDYQSKFQPQR</sequence>
<evidence type="ECO:0000256" key="1">
    <source>
        <dbReference type="ARBA" id="ARBA00004613"/>
    </source>
</evidence>
<organism evidence="4 5">
    <name type="scientific">Hermetia illucens</name>
    <name type="common">Black soldier fly</name>
    <dbReference type="NCBI Taxonomy" id="343691"/>
    <lineage>
        <taxon>Eukaryota</taxon>
        <taxon>Metazoa</taxon>
        <taxon>Ecdysozoa</taxon>
        <taxon>Arthropoda</taxon>
        <taxon>Hexapoda</taxon>
        <taxon>Insecta</taxon>
        <taxon>Pterygota</taxon>
        <taxon>Neoptera</taxon>
        <taxon>Endopterygota</taxon>
        <taxon>Diptera</taxon>
        <taxon>Brachycera</taxon>
        <taxon>Stratiomyomorpha</taxon>
        <taxon>Stratiomyidae</taxon>
        <taxon>Hermetiinae</taxon>
        <taxon>Hermetia</taxon>
    </lineage>
</organism>
<evidence type="ECO:0000256" key="3">
    <source>
        <dbReference type="ARBA" id="ARBA00022525"/>
    </source>
</evidence>
<dbReference type="EMBL" id="LR899011">
    <property type="protein sequence ID" value="CAD7084815.1"/>
    <property type="molecule type" value="Genomic_DNA"/>
</dbReference>
<dbReference type="GO" id="GO:0005179">
    <property type="term" value="F:hormone activity"/>
    <property type="evidence" value="ECO:0007669"/>
    <property type="project" value="InterPro"/>
</dbReference>
<accession>A0A7R8UQB5</accession>
<evidence type="ECO:0000256" key="2">
    <source>
        <dbReference type="ARBA" id="ARBA00010022"/>
    </source>
</evidence>
<dbReference type="GO" id="GO:0005576">
    <property type="term" value="C:extracellular region"/>
    <property type="evidence" value="ECO:0007669"/>
    <property type="project" value="UniProtKB-SubCell"/>
</dbReference>
<protein>
    <submittedName>
        <fullName evidence="4">Uncharacterized protein</fullName>
    </submittedName>
</protein>
<evidence type="ECO:0000313" key="5">
    <source>
        <dbReference type="Proteomes" id="UP000594454"/>
    </source>
</evidence>
<dbReference type="Proteomes" id="UP000594454">
    <property type="component" value="Chromosome 3"/>
</dbReference>
<keyword evidence="5" id="KW-1185">Reference proteome</keyword>
<dbReference type="FunCoup" id="A0A7R8UQB5">
    <property type="interactions" value="40"/>
</dbReference>
<keyword evidence="3" id="KW-0964">Secreted</keyword>
<dbReference type="InParanoid" id="A0A7R8UQB5"/>
<dbReference type="PROSITE" id="PS50276">
    <property type="entry name" value="PANCREATIC_HORMONE_2"/>
    <property type="match status" value="1"/>
</dbReference>
<reference evidence="4 5" key="1">
    <citation type="submission" date="2020-11" db="EMBL/GenBank/DDBJ databases">
        <authorList>
            <person name="Wallbank WR R."/>
            <person name="Pardo Diaz C."/>
            <person name="Kozak K."/>
            <person name="Martin S."/>
            <person name="Jiggins C."/>
            <person name="Moest M."/>
            <person name="Warren A I."/>
            <person name="Generalovic N T."/>
            <person name="Byers J.R.P. K."/>
            <person name="Montejo-Kovacevich G."/>
            <person name="Yen C E."/>
        </authorList>
    </citation>
    <scope>NUCLEOTIDE SEQUENCE [LARGE SCALE GENOMIC DNA]</scope>
</reference>
<comment type="similarity">
    <text evidence="2">Belongs to the NPY family.</text>
</comment>